<keyword evidence="3" id="KW-1185">Reference proteome</keyword>
<proteinExistence type="predicted"/>
<protein>
    <recommendedName>
        <fullName evidence="4">Lipoprotein</fullName>
    </recommendedName>
</protein>
<accession>A0A7G9L0Q0</accession>
<reference evidence="2 3" key="1">
    <citation type="submission" date="2020-08" db="EMBL/GenBank/DDBJ databases">
        <title>Sphingomonas sp. sand1-3 16S ribosomal RNA gene Genome sequencing and assembly.</title>
        <authorList>
            <person name="Kang M."/>
        </authorList>
    </citation>
    <scope>NUCLEOTIDE SEQUENCE [LARGE SCALE GENOMIC DNA]</scope>
    <source>
        <strain evidence="3">sand1-3</strain>
    </source>
</reference>
<evidence type="ECO:0000313" key="3">
    <source>
        <dbReference type="Proteomes" id="UP000515861"/>
    </source>
</evidence>
<dbReference type="KEGG" id="ssau:H8M03_09215"/>
<gene>
    <name evidence="2" type="ORF">H8M03_09215</name>
</gene>
<name>A0A7G9L0Q0_9SPHN</name>
<evidence type="ECO:0008006" key="4">
    <source>
        <dbReference type="Google" id="ProtNLM"/>
    </source>
</evidence>
<keyword evidence="1" id="KW-0732">Signal</keyword>
<evidence type="ECO:0000313" key="2">
    <source>
        <dbReference type="EMBL" id="QNM82199.1"/>
    </source>
</evidence>
<dbReference type="EMBL" id="CP060697">
    <property type="protein sequence ID" value="QNM82199.1"/>
    <property type="molecule type" value="Genomic_DNA"/>
</dbReference>
<sequence length="140" mass="14288">MTRIFLAAAATVSLTACAAVPPPTVPPPPPCAVAGSSDWNAWINKMPGPGARPTLHVTGKVTTPTGGYTVGFDQPLQVRESFPVQVVVTLQAAPPAGAATQAIVTHDVRGQWPMDAAVGSVEVRCGTQTLATIAPVPEAN</sequence>
<organism evidence="2 3">
    <name type="scientific">Sphingomonas sabuli</name>
    <dbReference type="NCBI Taxonomy" id="2764186"/>
    <lineage>
        <taxon>Bacteria</taxon>
        <taxon>Pseudomonadati</taxon>
        <taxon>Pseudomonadota</taxon>
        <taxon>Alphaproteobacteria</taxon>
        <taxon>Sphingomonadales</taxon>
        <taxon>Sphingomonadaceae</taxon>
        <taxon>Sphingomonas</taxon>
    </lineage>
</organism>
<dbReference type="AlphaFoldDB" id="A0A7G9L0Q0"/>
<feature type="signal peptide" evidence="1">
    <location>
        <begin position="1"/>
        <end position="18"/>
    </location>
</feature>
<evidence type="ECO:0000256" key="1">
    <source>
        <dbReference type="SAM" id="SignalP"/>
    </source>
</evidence>
<dbReference type="Proteomes" id="UP000515861">
    <property type="component" value="Chromosome"/>
</dbReference>
<dbReference type="PROSITE" id="PS51257">
    <property type="entry name" value="PROKAR_LIPOPROTEIN"/>
    <property type="match status" value="1"/>
</dbReference>
<dbReference type="RefSeq" id="WP_187479154.1">
    <property type="nucleotide sequence ID" value="NZ_CP060697.1"/>
</dbReference>
<feature type="chain" id="PRO_5028870189" description="Lipoprotein" evidence="1">
    <location>
        <begin position="19"/>
        <end position="140"/>
    </location>
</feature>